<proteinExistence type="predicted"/>
<evidence type="ECO:0000313" key="1">
    <source>
        <dbReference type="EMBL" id="KAK5635644.1"/>
    </source>
</evidence>
<organism evidence="1 2">
    <name type="scientific">Xylaria bambusicola</name>
    <dbReference type="NCBI Taxonomy" id="326684"/>
    <lineage>
        <taxon>Eukaryota</taxon>
        <taxon>Fungi</taxon>
        <taxon>Dikarya</taxon>
        <taxon>Ascomycota</taxon>
        <taxon>Pezizomycotina</taxon>
        <taxon>Sordariomycetes</taxon>
        <taxon>Xylariomycetidae</taxon>
        <taxon>Xylariales</taxon>
        <taxon>Xylariaceae</taxon>
        <taxon>Xylaria</taxon>
    </lineage>
</organism>
<keyword evidence="2" id="KW-1185">Reference proteome</keyword>
<accession>A0AAN7V4H9</accession>
<evidence type="ECO:0000313" key="2">
    <source>
        <dbReference type="Proteomes" id="UP001305414"/>
    </source>
</evidence>
<dbReference type="AlphaFoldDB" id="A0AAN7V4H9"/>
<comment type="caution">
    <text evidence="1">The sequence shown here is derived from an EMBL/GenBank/DDBJ whole genome shotgun (WGS) entry which is preliminary data.</text>
</comment>
<gene>
    <name evidence="1" type="ORF">RRF57_011356</name>
</gene>
<sequence length="67" mass="7608">MIGVEVDVVFDIDPDAEDDVEVKLNRDCWSWATMMDPTELESVCLESFAAELDSRTTLPSRLRFCPP</sequence>
<reference evidence="1 2" key="1">
    <citation type="submission" date="2023-10" db="EMBL/GenBank/DDBJ databases">
        <title>Draft genome sequence of Xylaria bambusicola isolate GMP-LS, the root and basal stem rot pathogen of sugarcane in Indonesia.</title>
        <authorList>
            <person name="Selvaraj P."/>
            <person name="Muralishankar V."/>
            <person name="Muruganantham S."/>
            <person name="Sp S."/>
            <person name="Haryani S."/>
            <person name="Lau K.J.X."/>
            <person name="Naqvi N.I."/>
        </authorList>
    </citation>
    <scope>NUCLEOTIDE SEQUENCE [LARGE SCALE GENOMIC DNA]</scope>
    <source>
        <strain evidence="1">GMP-LS</strain>
    </source>
</reference>
<protein>
    <submittedName>
        <fullName evidence="1">Uncharacterized protein</fullName>
    </submittedName>
</protein>
<name>A0AAN7V4H9_9PEZI</name>
<dbReference type="EMBL" id="JAWHQM010000056">
    <property type="protein sequence ID" value="KAK5635644.1"/>
    <property type="molecule type" value="Genomic_DNA"/>
</dbReference>
<dbReference type="Proteomes" id="UP001305414">
    <property type="component" value="Unassembled WGS sequence"/>
</dbReference>